<dbReference type="AlphaFoldDB" id="A0A2K0BBZ3"/>
<dbReference type="Proteomes" id="UP000284767">
    <property type="component" value="Unassembled WGS sequence"/>
</dbReference>
<gene>
    <name evidence="1" type="ORF">GNQ48_32670</name>
    <name evidence="2" type="ORF">GUL26_14050</name>
    <name evidence="3" type="ORF">IPC1295_33800</name>
</gene>
<organism evidence="3 4">
    <name type="scientific">Pseudomonas aeruginosa</name>
    <dbReference type="NCBI Taxonomy" id="287"/>
    <lineage>
        <taxon>Bacteria</taxon>
        <taxon>Pseudomonadati</taxon>
        <taxon>Pseudomonadota</taxon>
        <taxon>Gammaproteobacteria</taxon>
        <taxon>Pseudomonadales</taxon>
        <taxon>Pseudomonadaceae</taxon>
        <taxon>Pseudomonas</taxon>
    </lineage>
</organism>
<sequence>MNAGKEGMSQGVKAYERILTRLIERYRKDNGLEKDQPLATEDVVVLQQQYLLNVLGTALAEKYSWPLGEVVAIDFALIRRYSWTPPQVQALSPAHKWLAICDELEPLHVPEEARRVWRDERQVWGPVPIDSRKDDLEVWREAFAQ</sequence>
<reference evidence="3 4" key="2">
    <citation type="submission" date="2019-01" db="EMBL/GenBank/DDBJ databases">
        <title>The Pseudomonas aeruginosa pan-genome provides new insights on its population structure, horizontal gene transfer and pathogenicity.</title>
        <authorList>
            <person name="Freschi L."/>
            <person name="Vincent A.T."/>
            <person name="Jeukens J."/>
            <person name="Emond-Rheault J.-G."/>
            <person name="Kukavica-Ibrulj I."/>
            <person name="Dupont M.-J."/>
            <person name="Charette S.J."/>
            <person name="Boyle B."/>
            <person name="Levesque R.C."/>
        </authorList>
    </citation>
    <scope>NUCLEOTIDE SEQUENCE [LARGE SCALE GENOMIC DNA]</scope>
    <source>
        <strain evidence="3 4">PA-W36</strain>
    </source>
</reference>
<reference evidence="3 4" key="1">
    <citation type="submission" date="2017-08" db="EMBL/GenBank/DDBJ databases">
        <authorList>
            <person name="Feschi L."/>
            <person name="Jeukens J."/>
            <person name="Emond-Rheault J.-G."/>
            <person name="Kukavica-Ibrulj I."/>
            <person name="Boyle B."/>
            <person name="Levesque R.C."/>
        </authorList>
    </citation>
    <scope>NUCLEOTIDE SEQUENCE [LARGE SCALE GENOMIC DNA]</scope>
    <source>
        <strain evidence="3 4">PA-W36</strain>
    </source>
</reference>
<proteinExistence type="predicted"/>
<accession>A0A2K0BBZ3</accession>
<dbReference type="EMBL" id="NSNE01000055">
    <property type="protein sequence ID" value="RPM00458.1"/>
    <property type="molecule type" value="Genomic_DNA"/>
</dbReference>
<name>A0A2K0BBZ3_PSEAI</name>
<evidence type="ECO:0000313" key="2">
    <source>
        <dbReference type="EMBL" id="MZZ13375.1"/>
    </source>
</evidence>
<protein>
    <submittedName>
        <fullName evidence="3">Uncharacterized protein</fullName>
    </submittedName>
</protein>
<evidence type="ECO:0000313" key="1">
    <source>
        <dbReference type="EMBL" id="MUI39713.1"/>
    </source>
</evidence>
<evidence type="ECO:0000313" key="5">
    <source>
        <dbReference type="Proteomes" id="UP000433532"/>
    </source>
</evidence>
<evidence type="ECO:0000313" key="3">
    <source>
        <dbReference type="EMBL" id="RPM00458.1"/>
    </source>
</evidence>
<reference evidence="1 5" key="3">
    <citation type="submission" date="2019-11" db="EMBL/GenBank/DDBJ databases">
        <title>Genomes of ocular Pseudomonas aeruginosa isolates.</title>
        <authorList>
            <person name="Khan M."/>
            <person name="Rice S.A."/>
            <person name="Willcox M.D.P."/>
            <person name="Stapleton F."/>
        </authorList>
    </citation>
    <scope>NUCLEOTIDE SEQUENCE [LARGE SCALE GENOMIC DNA]</scope>
    <source>
        <strain evidence="1 5">PA221</strain>
    </source>
</reference>
<dbReference type="RefSeq" id="WP_010792221.1">
    <property type="nucleotide sequence ID" value="NZ_BSAU01000054.1"/>
</dbReference>
<dbReference type="Proteomes" id="UP000433532">
    <property type="component" value="Unassembled WGS sequence"/>
</dbReference>
<reference evidence="2" key="4">
    <citation type="submission" date="2020-01" db="EMBL/GenBank/DDBJ databases">
        <title>Bacteria Cultured from War Wounds Associated with the Conflict in Eastern Ukraine.</title>
        <authorList>
            <person name="Snesrud E."/>
            <person name="Galac M.R."/>
            <person name="Mc Gann P."/>
            <person name="Valentine K."/>
            <person name="Viacheslav K."/>
        </authorList>
    </citation>
    <scope>NUCLEOTIDE SEQUENCE</scope>
    <source>
        <strain evidence="2">VNMU148</strain>
    </source>
</reference>
<evidence type="ECO:0000313" key="4">
    <source>
        <dbReference type="Proteomes" id="UP000284767"/>
    </source>
</evidence>
<dbReference type="EMBL" id="WOAD01000092">
    <property type="protein sequence ID" value="MUI39713.1"/>
    <property type="molecule type" value="Genomic_DNA"/>
</dbReference>
<dbReference type="EMBL" id="WXZT01000009">
    <property type="protein sequence ID" value="MZZ13375.1"/>
    <property type="molecule type" value="Genomic_DNA"/>
</dbReference>
<comment type="caution">
    <text evidence="3">The sequence shown here is derived from an EMBL/GenBank/DDBJ whole genome shotgun (WGS) entry which is preliminary data.</text>
</comment>
<dbReference type="Proteomes" id="UP000644192">
    <property type="component" value="Unassembled WGS sequence"/>
</dbReference>